<gene>
    <name evidence="1" type="ORF">EV421DRAFT_1663347</name>
</gene>
<dbReference type="Proteomes" id="UP001175226">
    <property type="component" value="Unassembled WGS sequence"/>
</dbReference>
<dbReference type="EMBL" id="JAUEPT010000060">
    <property type="protein sequence ID" value="KAK0435716.1"/>
    <property type="molecule type" value="Genomic_DNA"/>
</dbReference>
<accession>A0AA39J5P2</accession>
<feature type="non-terminal residue" evidence="1">
    <location>
        <position position="1"/>
    </location>
</feature>
<organism evidence="1 2">
    <name type="scientific">Armillaria borealis</name>
    <dbReference type="NCBI Taxonomy" id="47425"/>
    <lineage>
        <taxon>Eukaryota</taxon>
        <taxon>Fungi</taxon>
        <taxon>Dikarya</taxon>
        <taxon>Basidiomycota</taxon>
        <taxon>Agaricomycotina</taxon>
        <taxon>Agaricomycetes</taxon>
        <taxon>Agaricomycetidae</taxon>
        <taxon>Agaricales</taxon>
        <taxon>Marasmiineae</taxon>
        <taxon>Physalacriaceae</taxon>
        <taxon>Armillaria</taxon>
    </lineage>
</organism>
<name>A0AA39J5P2_9AGAR</name>
<sequence>QIAFLRRLLHVHKRSMMAILFSETGFTPIRYRRLILTLRYLLRLLAERETSSKLAPLGIDACRALWCQGRRNWLSDIAHVLQHLYQPMEVTLDDLCSTERVTELLTSVDTMWKDEIVDLITGSPTSSLLASRYLNNHAAPTSFRSYLNICIPAHRVALTRAITGTHDLAIERGKWVGLARQWRLCRMCHDDVEDVIHVLFMCS</sequence>
<proteinExistence type="predicted"/>
<evidence type="ECO:0000313" key="1">
    <source>
        <dbReference type="EMBL" id="KAK0435716.1"/>
    </source>
</evidence>
<reference evidence="1" key="1">
    <citation type="submission" date="2023-06" db="EMBL/GenBank/DDBJ databases">
        <authorList>
            <consortium name="Lawrence Berkeley National Laboratory"/>
            <person name="Ahrendt S."/>
            <person name="Sahu N."/>
            <person name="Indic B."/>
            <person name="Wong-Bajracharya J."/>
            <person name="Merenyi Z."/>
            <person name="Ke H.-M."/>
            <person name="Monk M."/>
            <person name="Kocsube S."/>
            <person name="Drula E."/>
            <person name="Lipzen A."/>
            <person name="Balint B."/>
            <person name="Henrissat B."/>
            <person name="Andreopoulos B."/>
            <person name="Martin F.M."/>
            <person name="Harder C.B."/>
            <person name="Rigling D."/>
            <person name="Ford K.L."/>
            <person name="Foster G.D."/>
            <person name="Pangilinan J."/>
            <person name="Papanicolaou A."/>
            <person name="Barry K."/>
            <person name="LaButti K."/>
            <person name="Viragh M."/>
            <person name="Koriabine M."/>
            <person name="Yan M."/>
            <person name="Riley R."/>
            <person name="Champramary S."/>
            <person name="Plett K.L."/>
            <person name="Tsai I.J."/>
            <person name="Slot J."/>
            <person name="Sipos G."/>
            <person name="Plett J."/>
            <person name="Nagy L.G."/>
            <person name="Grigoriev I.V."/>
        </authorList>
    </citation>
    <scope>NUCLEOTIDE SEQUENCE</scope>
    <source>
        <strain evidence="1">FPL87.14</strain>
    </source>
</reference>
<comment type="caution">
    <text evidence="1">The sequence shown here is derived from an EMBL/GenBank/DDBJ whole genome shotgun (WGS) entry which is preliminary data.</text>
</comment>
<evidence type="ECO:0000313" key="2">
    <source>
        <dbReference type="Proteomes" id="UP001175226"/>
    </source>
</evidence>
<dbReference type="AlphaFoldDB" id="A0AA39J5P2"/>
<feature type="non-terminal residue" evidence="1">
    <location>
        <position position="203"/>
    </location>
</feature>
<keyword evidence="2" id="KW-1185">Reference proteome</keyword>
<protein>
    <submittedName>
        <fullName evidence="1">Uncharacterized protein</fullName>
    </submittedName>
</protein>